<proteinExistence type="inferred from homology"/>
<keyword evidence="8 10" id="KW-0139">CF(1)</keyword>
<dbReference type="Gene3D" id="1.10.287.80">
    <property type="entry name" value="ATP synthase, gamma subunit, helix hairpin domain"/>
    <property type="match status" value="1"/>
</dbReference>
<name>A0A2V1K2B8_9ACTO</name>
<keyword evidence="4 10" id="KW-0813">Transport</keyword>
<evidence type="ECO:0000256" key="2">
    <source>
        <dbReference type="ARBA" id="ARBA00004170"/>
    </source>
</evidence>
<evidence type="ECO:0000313" key="12">
    <source>
        <dbReference type="Proteomes" id="UP000245283"/>
    </source>
</evidence>
<dbReference type="Gene3D" id="3.40.1380.10">
    <property type="match status" value="1"/>
</dbReference>
<dbReference type="GO" id="GO:0042777">
    <property type="term" value="P:proton motive force-driven plasma membrane ATP synthesis"/>
    <property type="evidence" value="ECO:0007669"/>
    <property type="project" value="UniProtKB-UniRule"/>
</dbReference>
<comment type="function">
    <text evidence="1 10">Produces ATP from ADP in the presence of a proton gradient across the membrane. The gamma chain is believed to be important in regulating ATPase activity and the flow of protons through the CF(0) complex.</text>
</comment>
<keyword evidence="10" id="KW-1003">Cell membrane</keyword>
<evidence type="ECO:0000256" key="9">
    <source>
        <dbReference type="ARBA" id="ARBA00023310"/>
    </source>
</evidence>
<comment type="caution">
    <text evidence="11">The sequence shown here is derived from an EMBL/GenBank/DDBJ whole genome shotgun (WGS) entry which is preliminary data.</text>
</comment>
<dbReference type="RefSeq" id="WP_109094589.1">
    <property type="nucleotide sequence ID" value="NZ_CAMELQ010000018.1"/>
</dbReference>
<dbReference type="PANTHER" id="PTHR11693:SF22">
    <property type="entry name" value="ATP SYNTHASE SUBUNIT GAMMA, MITOCHONDRIAL"/>
    <property type="match status" value="1"/>
</dbReference>
<dbReference type="PROSITE" id="PS00153">
    <property type="entry name" value="ATPASE_GAMMA"/>
    <property type="match status" value="1"/>
</dbReference>
<evidence type="ECO:0000256" key="8">
    <source>
        <dbReference type="ARBA" id="ARBA00023196"/>
    </source>
</evidence>
<dbReference type="Proteomes" id="UP000245283">
    <property type="component" value="Unassembled WGS sequence"/>
</dbReference>
<evidence type="ECO:0000256" key="7">
    <source>
        <dbReference type="ARBA" id="ARBA00023136"/>
    </source>
</evidence>
<dbReference type="CDD" id="cd12151">
    <property type="entry name" value="F1-ATPase_gamma"/>
    <property type="match status" value="1"/>
</dbReference>
<dbReference type="EMBL" id="QETB01000008">
    <property type="protein sequence ID" value="PWF24373.1"/>
    <property type="molecule type" value="Genomic_DNA"/>
</dbReference>
<evidence type="ECO:0000256" key="5">
    <source>
        <dbReference type="ARBA" id="ARBA00022781"/>
    </source>
</evidence>
<keyword evidence="9 10" id="KW-0066">ATP synthesis</keyword>
<comment type="subcellular location">
    <subcellularLocation>
        <location evidence="10">Cell membrane</location>
        <topology evidence="10">Peripheral membrane protein</topology>
    </subcellularLocation>
    <subcellularLocation>
        <location evidence="2">Membrane</location>
        <topology evidence="2">Peripheral membrane protein</topology>
    </subcellularLocation>
</comment>
<dbReference type="HAMAP" id="MF_00815">
    <property type="entry name" value="ATP_synth_gamma_bact"/>
    <property type="match status" value="1"/>
</dbReference>
<dbReference type="SUPFAM" id="SSF52943">
    <property type="entry name" value="ATP synthase (F1-ATPase), gamma subunit"/>
    <property type="match status" value="1"/>
</dbReference>
<dbReference type="NCBIfam" id="NF004145">
    <property type="entry name" value="PRK05621.1-2"/>
    <property type="match status" value="1"/>
</dbReference>
<evidence type="ECO:0000313" key="11">
    <source>
        <dbReference type="EMBL" id="PWF24373.1"/>
    </source>
</evidence>
<evidence type="ECO:0000256" key="4">
    <source>
        <dbReference type="ARBA" id="ARBA00022448"/>
    </source>
</evidence>
<dbReference type="PRINTS" id="PR00126">
    <property type="entry name" value="ATPASEGAMMA"/>
</dbReference>
<dbReference type="GO" id="GO:0046933">
    <property type="term" value="F:proton-transporting ATP synthase activity, rotational mechanism"/>
    <property type="evidence" value="ECO:0007669"/>
    <property type="project" value="UniProtKB-UniRule"/>
</dbReference>
<dbReference type="GO" id="GO:0005886">
    <property type="term" value="C:plasma membrane"/>
    <property type="evidence" value="ECO:0007669"/>
    <property type="project" value="UniProtKB-SubCell"/>
</dbReference>
<dbReference type="PANTHER" id="PTHR11693">
    <property type="entry name" value="ATP SYNTHASE GAMMA CHAIN"/>
    <property type="match status" value="1"/>
</dbReference>
<dbReference type="InterPro" id="IPR000131">
    <property type="entry name" value="ATP_synth_F1_gsu"/>
</dbReference>
<protein>
    <recommendedName>
        <fullName evidence="10">ATP synthase gamma chain</fullName>
    </recommendedName>
    <alternativeName>
        <fullName evidence="10">ATP synthase F1 sector gamma subunit</fullName>
    </alternativeName>
    <alternativeName>
        <fullName evidence="10">F-ATPase gamma subunit</fullName>
    </alternativeName>
</protein>
<dbReference type="OrthoDB" id="9812769at2"/>
<comment type="subunit">
    <text evidence="10">F-type ATPases have 2 components, CF(1) - the catalytic core - and CF(0) - the membrane proton channel. CF(1) has five subunits: alpha(3), beta(3), gamma(1), delta(1), epsilon(1). CF(0) has three main subunits: a, b and c.</text>
</comment>
<keyword evidence="7 10" id="KW-0472">Membrane</keyword>
<dbReference type="InterPro" id="IPR023632">
    <property type="entry name" value="ATP_synth_F1_gsu_CS"/>
</dbReference>
<keyword evidence="5 10" id="KW-0375">Hydrogen ion transport</keyword>
<dbReference type="InterPro" id="IPR035968">
    <property type="entry name" value="ATP_synth_F1_ATPase_gsu"/>
</dbReference>
<reference evidence="12" key="1">
    <citation type="submission" date="2018-05" db="EMBL/GenBank/DDBJ databases">
        <authorList>
            <person name="Li Y."/>
        </authorList>
    </citation>
    <scope>NUCLEOTIDE SEQUENCE [LARGE SCALE GENOMIC DNA]</scope>
    <source>
        <strain evidence="12">sk1b4</strain>
    </source>
</reference>
<accession>A0A2V1K2B8</accession>
<evidence type="ECO:0000256" key="6">
    <source>
        <dbReference type="ARBA" id="ARBA00023065"/>
    </source>
</evidence>
<sequence>MAGKQRAYKEKIRATATLEKVFRAMELIAASRIGKAREIAQGRDPYNRVLTEAIATVAAHSDEENHPLLNERTDTNRVAVLVVTSDRGMAGAYSASVLREADRYMEELREAGKEPVLYVAGRRGISHYHFRGADVQQSWSGESDRPSPEMSRDIADALLERFLADTDDDPVAELHVVFTRFESMVRQVVQVRHMLPMEIVDTDEPMADRTAEPDELGEYPVPIHPVYEFEPSAKELFDLILPLYVRQRISSVLSMSAASELASRQQAMHSATENAGQLIEDYTRLANNARQTEITTEITEIVSGADSLKSS</sequence>
<dbReference type="NCBIfam" id="TIGR01146">
    <property type="entry name" value="ATPsyn_F1gamma"/>
    <property type="match status" value="1"/>
</dbReference>
<comment type="similarity">
    <text evidence="3 10">Belongs to the ATPase gamma chain family.</text>
</comment>
<keyword evidence="6 10" id="KW-0406">Ion transport</keyword>
<evidence type="ECO:0000256" key="3">
    <source>
        <dbReference type="ARBA" id="ARBA00007681"/>
    </source>
</evidence>
<dbReference type="Pfam" id="PF00231">
    <property type="entry name" value="ATP-synt"/>
    <property type="match status" value="1"/>
</dbReference>
<evidence type="ECO:0000256" key="1">
    <source>
        <dbReference type="ARBA" id="ARBA00003456"/>
    </source>
</evidence>
<gene>
    <name evidence="10" type="primary">atpG</name>
    <name evidence="11" type="ORF">DD236_11760</name>
</gene>
<organism evidence="11 12">
    <name type="scientific">Ancrocorticia populi</name>
    <dbReference type="NCBI Taxonomy" id="2175228"/>
    <lineage>
        <taxon>Bacteria</taxon>
        <taxon>Bacillati</taxon>
        <taxon>Actinomycetota</taxon>
        <taxon>Actinomycetes</taxon>
        <taxon>Actinomycetales</taxon>
        <taxon>Actinomycetaceae</taxon>
        <taxon>Ancrocorticia</taxon>
    </lineage>
</organism>
<dbReference type="GO" id="GO:0005524">
    <property type="term" value="F:ATP binding"/>
    <property type="evidence" value="ECO:0007669"/>
    <property type="project" value="UniProtKB-UniRule"/>
</dbReference>
<evidence type="ECO:0000256" key="10">
    <source>
        <dbReference type="HAMAP-Rule" id="MF_00815"/>
    </source>
</evidence>
<keyword evidence="12" id="KW-1185">Reference proteome</keyword>
<dbReference type="GO" id="GO:0045259">
    <property type="term" value="C:proton-transporting ATP synthase complex"/>
    <property type="evidence" value="ECO:0007669"/>
    <property type="project" value="UniProtKB-KW"/>
</dbReference>
<dbReference type="AlphaFoldDB" id="A0A2V1K2B8"/>